<dbReference type="PANTHER" id="PTHR13628:SF1">
    <property type="entry name" value="TRANSMEMBRANE PROTEIN 267"/>
    <property type="match status" value="1"/>
</dbReference>
<feature type="transmembrane region" description="Helical" evidence="6">
    <location>
        <begin position="44"/>
        <end position="68"/>
    </location>
</feature>
<dbReference type="GO" id="GO:0016020">
    <property type="term" value="C:membrane"/>
    <property type="evidence" value="ECO:0007669"/>
    <property type="project" value="UniProtKB-SubCell"/>
</dbReference>
<evidence type="ECO:0000256" key="3">
    <source>
        <dbReference type="ARBA" id="ARBA00022692"/>
    </source>
</evidence>
<keyword evidence="5 6" id="KW-0472">Membrane</keyword>
<name>A0ABD2NMY1_9CUCU</name>
<evidence type="ECO:0000313" key="7">
    <source>
        <dbReference type="EMBL" id="KAL3280018.1"/>
    </source>
</evidence>
<feature type="transmembrane region" description="Helical" evidence="6">
    <location>
        <begin position="111"/>
        <end position="129"/>
    </location>
</feature>
<evidence type="ECO:0000256" key="4">
    <source>
        <dbReference type="ARBA" id="ARBA00022989"/>
    </source>
</evidence>
<keyword evidence="3 6" id="KW-0812">Transmembrane</keyword>
<comment type="caution">
    <text evidence="7">The sequence shown here is derived from an EMBL/GenBank/DDBJ whole genome shotgun (WGS) entry which is preliminary data.</text>
</comment>
<accession>A0ABD2NMY1</accession>
<reference evidence="7 8" key="1">
    <citation type="journal article" date="2021" name="BMC Biol.">
        <title>Horizontally acquired antibacterial genes associated with adaptive radiation of ladybird beetles.</title>
        <authorList>
            <person name="Li H.S."/>
            <person name="Tang X.F."/>
            <person name="Huang Y.H."/>
            <person name="Xu Z.Y."/>
            <person name="Chen M.L."/>
            <person name="Du X.Y."/>
            <person name="Qiu B.Y."/>
            <person name="Chen P.T."/>
            <person name="Zhang W."/>
            <person name="Slipinski A."/>
            <person name="Escalona H.E."/>
            <person name="Waterhouse R.M."/>
            <person name="Zwick A."/>
            <person name="Pang H."/>
        </authorList>
    </citation>
    <scope>NUCLEOTIDE SEQUENCE [LARGE SCALE GENOMIC DNA]</scope>
    <source>
        <strain evidence="7">SYSU2018</strain>
    </source>
</reference>
<proteinExistence type="predicted"/>
<feature type="transmembrane region" description="Helical" evidence="6">
    <location>
        <begin position="74"/>
        <end position="90"/>
    </location>
</feature>
<organism evidence="7 8">
    <name type="scientific">Cryptolaemus montrouzieri</name>
    <dbReference type="NCBI Taxonomy" id="559131"/>
    <lineage>
        <taxon>Eukaryota</taxon>
        <taxon>Metazoa</taxon>
        <taxon>Ecdysozoa</taxon>
        <taxon>Arthropoda</taxon>
        <taxon>Hexapoda</taxon>
        <taxon>Insecta</taxon>
        <taxon>Pterygota</taxon>
        <taxon>Neoptera</taxon>
        <taxon>Endopterygota</taxon>
        <taxon>Coleoptera</taxon>
        <taxon>Polyphaga</taxon>
        <taxon>Cucujiformia</taxon>
        <taxon>Coccinelloidea</taxon>
        <taxon>Coccinellidae</taxon>
        <taxon>Scymninae</taxon>
        <taxon>Scymnini</taxon>
        <taxon>Cryptolaemus</taxon>
    </lineage>
</organism>
<evidence type="ECO:0000256" key="1">
    <source>
        <dbReference type="ARBA" id="ARBA00004141"/>
    </source>
</evidence>
<dbReference type="AlphaFoldDB" id="A0ABD2NMY1"/>
<feature type="transmembrane region" description="Helical" evidence="6">
    <location>
        <begin position="15"/>
        <end position="32"/>
    </location>
</feature>
<feature type="transmembrane region" description="Helical" evidence="6">
    <location>
        <begin position="135"/>
        <end position="154"/>
    </location>
</feature>
<dbReference type="PANTHER" id="PTHR13628">
    <property type="entry name" value="TRANSMEMBRANE PROTEIN 267"/>
    <property type="match status" value="1"/>
</dbReference>
<feature type="transmembrane region" description="Helical" evidence="6">
    <location>
        <begin position="175"/>
        <end position="195"/>
    </location>
</feature>
<dbReference type="EMBL" id="JABFTP020000124">
    <property type="protein sequence ID" value="KAL3280018.1"/>
    <property type="molecule type" value="Genomic_DNA"/>
</dbReference>
<keyword evidence="8" id="KW-1185">Reference proteome</keyword>
<keyword evidence="4 6" id="KW-1133">Transmembrane helix</keyword>
<dbReference type="Proteomes" id="UP001516400">
    <property type="component" value="Unassembled WGS sequence"/>
</dbReference>
<protein>
    <recommendedName>
        <fullName evidence="2">Transmembrane protein 267</fullName>
    </recommendedName>
</protein>
<gene>
    <name evidence="7" type="ORF">HHI36_017526</name>
</gene>
<evidence type="ECO:0000313" key="8">
    <source>
        <dbReference type="Proteomes" id="UP001516400"/>
    </source>
</evidence>
<dbReference type="InterPro" id="IPR026572">
    <property type="entry name" value="TMEM267"/>
</dbReference>
<sequence>MKRNDQFLICRTQTFYAVGLIVAVSLLGDYLVSRNHEKHALKAIFDNSTHFLIGGISWLIVCINTSFLQNHIECLFQILLCAVIASIIDVDHFISARSLSLKDATILKERPFLHCSTVPVVICACLFYLGSYWRIVIWKKISLIVFIAFSSHHIRDATRRGLWFAPIGSTAPIPYPVYIVLNCVIPFVICCVYIANIPSTQVKYQIINL</sequence>
<evidence type="ECO:0000256" key="6">
    <source>
        <dbReference type="SAM" id="Phobius"/>
    </source>
</evidence>
<evidence type="ECO:0000256" key="5">
    <source>
        <dbReference type="ARBA" id="ARBA00023136"/>
    </source>
</evidence>
<evidence type="ECO:0000256" key="2">
    <source>
        <dbReference type="ARBA" id="ARBA00013977"/>
    </source>
</evidence>
<comment type="subcellular location">
    <subcellularLocation>
        <location evidence="1">Membrane</location>
        <topology evidence="1">Multi-pass membrane protein</topology>
    </subcellularLocation>
</comment>